<evidence type="ECO:0000313" key="2">
    <source>
        <dbReference type="EMBL" id="VDD36264.1"/>
    </source>
</evidence>
<dbReference type="Gene3D" id="3.30.559.10">
    <property type="entry name" value="Chloramphenicol acetyltransferase-like domain"/>
    <property type="match status" value="2"/>
</dbReference>
<comment type="similarity">
    <text evidence="1">Belongs to the plant acyltransferase family.</text>
</comment>
<sequence>MPRLQEEGSGPVHGFWMSTVGSARPTETGTVHQPTGLDLAMKLHYIKSVYIYSAETTRDLTVMHVKETFFTVLDQISWITGRLRRRDSGRPFIKCNDCGTRVVESQCDLTVDEWLCAPDRSVDESLVYHQPIGPELAYSPLIYIQMTRFKCGGLAIGFSWAHIIGDPHSLSHFFNLWTRALAGEQIYFPKTSDLERCFQNPNSTGKEPVSIKRVDPVGDLWVAPSNSKMTTYSFNVTVTNIKTNFPANGNVFEILSGIIWKCIAKSRGEPEPVTITIIRSDPNGLKPRAVRNSQMISSVHVDFSVAEAKLEEIVKAIGKATDERSEINKIGESDDGALDFVVYGAKLTFVDMSEVGFYDAKVKDTSPRSVYCNVQGIGDDGEVVVLPAAVEEEMVVTVTLPEDEIEKVKWELKKCGLIKALINGE</sequence>
<organism evidence="2">
    <name type="scientific">Brassica oleracea</name>
    <name type="common">Wild cabbage</name>
    <dbReference type="NCBI Taxonomy" id="3712"/>
    <lineage>
        <taxon>Eukaryota</taxon>
        <taxon>Viridiplantae</taxon>
        <taxon>Streptophyta</taxon>
        <taxon>Embryophyta</taxon>
        <taxon>Tracheophyta</taxon>
        <taxon>Spermatophyta</taxon>
        <taxon>Magnoliopsida</taxon>
        <taxon>eudicotyledons</taxon>
        <taxon>Gunneridae</taxon>
        <taxon>Pentapetalae</taxon>
        <taxon>rosids</taxon>
        <taxon>malvids</taxon>
        <taxon>Brassicales</taxon>
        <taxon>Brassicaceae</taxon>
        <taxon>Brassiceae</taxon>
        <taxon>Brassica</taxon>
    </lineage>
</organism>
<gene>
    <name evidence="2" type="ORF">BOLC7T41824H</name>
</gene>
<dbReference type="AlphaFoldDB" id="A0A3P6ELL3"/>
<dbReference type="PANTHER" id="PTHR31642:SF115">
    <property type="entry name" value="PROTEIN ECERIFERUM 26-LIKE"/>
    <property type="match status" value="1"/>
</dbReference>
<protein>
    <submittedName>
        <fullName evidence="2">Uncharacterized protein</fullName>
    </submittedName>
</protein>
<accession>A0A3P6ELL3</accession>
<dbReference type="PANTHER" id="PTHR31642">
    <property type="entry name" value="TRICHOTHECENE 3-O-ACETYLTRANSFERASE"/>
    <property type="match status" value="1"/>
</dbReference>
<name>A0A3P6ELL3_BRAOL</name>
<dbReference type="InterPro" id="IPR050317">
    <property type="entry name" value="Plant_Fungal_Acyltransferase"/>
</dbReference>
<dbReference type="Pfam" id="PF02458">
    <property type="entry name" value="Transferase"/>
    <property type="match status" value="1"/>
</dbReference>
<dbReference type="InterPro" id="IPR023213">
    <property type="entry name" value="CAT-like_dom_sf"/>
</dbReference>
<dbReference type="GO" id="GO:0016747">
    <property type="term" value="F:acyltransferase activity, transferring groups other than amino-acyl groups"/>
    <property type="evidence" value="ECO:0007669"/>
    <property type="project" value="TreeGrafter"/>
</dbReference>
<dbReference type="SMR" id="A0A3P6ELL3"/>
<dbReference type="EMBL" id="LR031876">
    <property type="protein sequence ID" value="VDD36264.1"/>
    <property type="molecule type" value="Genomic_DNA"/>
</dbReference>
<proteinExistence type="inferred from homology"/>
<reference evidence="2" key="1">
    <citation type="submission" date="2018-11" db="EMBL/GenBank/DDBJ databases">
        <authorList>
            <consortium name="Genoscope - CEA"/>
            <person name="William W."/>
        </authorList>
    </citation>
    <scope>NUCLEOTIDE SEQUENCE</scope>
</reference>
<evidence type="ECO:0000256" key="1">
    <source>
        <dbReference type="ARBA" id="ARBA00009861"/>
    </source>
</evidence>